<evidence type="ECO:0000313" key="2">
    <source>
        <dbReference type="EMBL" id="CAE0242980.1"/>
    </source>
</evidence>
<dbReference type="EMBL" id="HBIB01008285">
    <property type="protein sequence ID" value="CAE0242980.1"/>
    <property type="molecule type" value="Transcribed_RNA"/>
</dbReference>
<feature type="region of interest" description="Disordered" evidence="1">
    <location>
        <begin position="1"/>
        <end position="49"/>
    </location>
</feature>
<dbReference type="AlphaFoldDB" id="A0A7S3G2T9"/>
<accession>A0A7S3G2T9</accession>
<feature type="compositionally biased region" description="Acidic residues" evidence="1">
    <location>
        <begin position="112"/>
        <end position="121"/>
    </location>
</feature>
<sequence length="223" mass="25000">MVQWKKAKARAAISKTLASMSRQGMSSEGEKGLGSESGQLGEEPSVRMGRADALTKKVKGLMASRKASNLLQSLGGHPMSASRRDGSSYGSMEGDILSASPSMGKSMLSQLELEEMEEDRAEMEKRREREFEEEEEKAAWQQFEEEKEAMKEEQRRREAELTAEIDAAERRHEEAETYAAELESALEEAEEEIEKLNADLTEAQLDYSVLIHALNEFADGRKF</sequence>
<proteinExistence type="predicted"/>
<reference evidence="2" key="1">
    <citation type="submission" date="2021-01" db="EMBL/GenBank/DDBJ databases">
        <authorList>
            <person name="Corre E."/>
            <person name="Pelletier E."/>
            <person name="Niang G."/>
            <person name="Scheremetjew M."/>
            <person name="Finn R."/>
            <person name="Kale V."/>
            <person name="Holt S."/>
            <person name="Cochrane G."/>
            <person name="Meng A."/>
            <person name="Brown T."/>
            <person name="Cohen L."/>
        </authorList>
    </citation>
    <scope>NUCLEOTIDE SEQUENCE</scope>
    <source>
        <strain evidence="2">NIES-2562</strain>
    </source>
</reference>
<gene>
    <name evidence="2" type="ORF">PBIL07802_LOCUS5145</name>
</gene>
<feature type="compositionally biased region" description="Low complexity" evidence="1">
    <location>
        <begin position="34"/>
        <end position="43"/>
    </location>
</feature>
<protein>
    <submittedName>
        <fullName evidence="2">Uncharacterized protein</fullName>
    </submittedName>
</protein>
<evidence type="ECO:0000256" key="1">
    <source>
        <dbReference type="SAM" id="MobiDB-lite"/>
    </source>
</evidence>
<feature type="region of interest" description="Disordered" evidence="1">
    <location>
        <begin position="69"/>
        <end position="176"/>
    </location>
</feature>
<organism evidence="2">
    <name type="scientific">Palpitomonas bilix</name>
    <dbReference type="NCBI Taxonomy" id="652834"/>
    <lineage>
        <taxon>Eukaryota</taxon>
        <taxon>Eukaryota incertae sedis</taxon>
    </lineage>
</organism>
<feature type="compositionally biased region" description="Polar residues" evidence="1">
    <location>
        <begin position="99"/>
        <end position="109"/>
    </location>
</feature>
<name>A0A7S3G2T9_9EUKA</name>
<feature type="compositionally biased region" description="Polar residues" evidence="1">
    <location>
        <begin position="16"/>
        <end position="25"/>
    </location>
</feature>
<feature type="compositionally biased region" description="Basic and acidic residues" evidence="1">
    <location>
        <begin position="148"/>
        <end position="160"/>
    </location>
</feature>